<feature type="compositionally biased region" description="Low complexity" evidence="1">
    <location>
        <begin position="144"/>
        <end position="156"/>
    </location>
</feature>
<sequence length="385" mass="41917">MDKHQDLVIIRLICIVALVVGAVQVTTADITCYSCTDNPTFGDYDPDCADYNYNGVTETWDSYDTCFITIYNDGGYLYRGGDDSGHDDGDCYYGGSVTECFCKSNDCNTDSFCSQCGYPKPTPGTGTTTEATTITTTNPPPPTTDSTTLTTTNSPPPTTDDTITCYQCFDDPASGVYDPDCADYSYDGKTWDGAVVCYIVIYDNGYLRRGPLIDGAGHYDGECYYGSGFTECYCKSDYCNTDSYCSQCGYPKPTPGTTTTNPPPTTENTITCYQCTDDPSTSGVYDPFCADYIYSGITNTWNGADACYIVIYDNGYLSRGADGLGHDDGECYYGSDFTECYCKSDYCNTESFCSQCGYPKPTPPLLPQPYLQEHSHATSSSGIPL</sequence>
<feature type="compositionally biased region" description="Low complexity" evidence="1">
    <location>
        <begin position="123"/>
        <end position="137"/>
    </location>
</feature>
<dbReference type="AlphaFoldDB" id="A0AAV2R2I5"/>
<comment type="caution">
    <text evidence="3">The sequence shown here is derived from an EMBL/GenBank/DDBJ whole genome shotgun (WGS) entry which is preliminary data.</text>
</comment>
<organism evidence="3 4">
    <name type="scientific">Meganyctiphanes norvegica</name>
    <name type="common">Northern krill</name>
    <name type="synonym">Thysanopoda norvegica</name>
    <dbReference type="NCBI Taxonomy" id="48144"/>
    <lineage>
        <taxon>Eukaryota</taxon>
        <taxon>Metazoa</taxon>
        <taxon>Ecdysozoa</taxon>
        <taxon>Arthropoda</taxon>
        <taxon>Crustacea</taxon>
        <taxon>Multicrustacea</taxon>
        <taxon>Malacostraca</taxon>
        <taxon>Eumalacostraca</taxon>
        <taxon>Eucarida</taxon>
        <taxon>Euphausiacea</taxon>
        <taxon>Euphausiidae</taxon>
        <taxon>Meganyctiphanes</taxon>
    </lineage>
</organism>
<dbReference type="EMBL" id="CAXKWB010013495">
    <property type="protein sequence ID" value="CAL4107982.1"/>
    <property type="molecule type" value="Genomic_DNA"/>
</dbReference>
<evidence type="ECO:0000256" key="1">
    <source>
        <dbReference type="SAM" id="MobiDB-lite"/>
    </source>
</evidence>
<feature type="chain" id="PRO_5043763533" evidence="2">
    <location>
        <begin position="29"/>
        <end position="385"/>
    </location>
</feature>
<keyword evidence="2" id="KW-0732">Signal</keyword>
<feature type="region of interest" description="Disordered" evidence="1">
    <location>
        <begin position="123"/>
        <end position="156"/>
    </location>
</feature>
<evidence type="ECO:0000313" key="3">
    <source>
        <dbReference type="EMBL" id="CAL4107982.1"/>
    </source>
</evidence>
<feature type="signal peptide" evidence="2">
    <location>
        <begin position="1"/>
        <end position="28"/>
    </location>
</feature>
<reference evidence="3 4" key="1">
    <citation type="submission" date="2024-05" db="EMBL/GenBank/DDBJ databases">
        <authorList>
            <person name="Wallberg A."/>
        </authorList>
    </citation>
    <scope>NUCLEOTIDE SEQUENCE [LARGE SCALE GENOMIC DNA]</scope>
</reference>
<proteinExistence type="predicted"/>
<keyword evidence="4" id="KW-1185">Reference proteome</keyword>
<accession>A0AAV2R2I5</accession>
<protein>
    <submittedName>
        <fullName evidence="3">Uncharacterized protein</fullName>
    </submittedName>
</protein>
<evidence type="ECO:0000313" key="4">
    <source>
        <dbReference type="Proteomes" id="UP001497623"/>
    </source>
</evidence>
<name>A0AAV2R2I5_MEGNR</name>
<evidence type="ECO:0000256" key="2">
    <source>
        <dbReference type="SAM" id="SignalP"/>
    </source>
</evidence>
<dbReference type="Proteomes" id="UP001497623">
    <property type="component" value="Unassembled WGS sequence"/>
</dbReference>
<gene>
    <name evidence="3" type="ORF">MNOR_LOCUS18690</name>
</gene>